<dbReference type="Gene3D" id="3.40.1440.10">
    <property type="entry name" value="GIY-YIG endonuclease"/>
    <property type="match status" value="1"/>
</dbReference>
<evidence type="ECO:0000313" key="3">
    <source>
        <dbReference type="EMBL" id="MFD2834864.1"/>
    </source>
</evidence>
<reference evidence="4" key="1">
    <citation type="journal article" date="2019" name="Int. J. Syst. Evol. Microbiol.">
        <title>The Global Catalogue of Microorganisms (GCM) 10K type strain sequencing project: providing services to taxonomists for standard genome sequencing and annotation.</title>
        <authorList>
            <consortium name="The Broad Institute Genomics Platform"/>
            <consortium name="The Broad Institute Genome Sequencing Center for Infectious Disease"/>
            <person name="Wu L."/>
            <person name="Ma J."/>
        </authorList>
    </citation>
    <scope>NUCLEOTIDE SEQUENCE [LARGE SCALE GENOMIC DNA]</scope>
    <source>
        <strain evidence="4">KCTC 52925</strain>
    </source>
</reference>
<dbReference type="Proteomes" id="UP001597438">
    <property type="component" value="Unassembled WGS sequence"/>
</dbReference>
<evidence type="ECO:0000313" key="4">
    <source>
        <dbReference type="Proteomes" id="UP001597438"/>
    </source>
</evidence>
<sequence>MKFYYVYIVLCLDLSFYTGITSNLDKRIQDHNDGKHPDAYTFLRRPVELKWFEKFTNAQEAIAWEKQIKGWSRRKKKALIAGDWESLIEFSKNYTEYGHPDSRKTK</sequence>
<dbReference type="InterPro" id="IPR035901">
    <property type="entry name" value="GIY-YIG_endonuc_sf"/>
</dbReference>
<feature type="domain" description="GIY-YIG" evidence="2">
    <location>
        <begin position="2"/>
        <end position="78"/>
    </location>
</feature>
<evidence type="ECO:0000259" key="2">
    <source>
        <dbReference type="PROSITE" id="PS50164"/>
    </source>
</evidence>
<accession>A0ABW5XB05</accession>
<dbReference type="InterPro" id="IPR000305">
    <property type="entry name" value="GIY-YIG_endonuc"/>
</dbReference>
<dbReference type="PANTHER" id="PTHR34477">
    <property type="entry name" value="UPF0213 PROTEIN YHBQ"/>
    <property type="match status" value="1"/>
</dbReference>
<dbReference type="CDD" id="cd10456">
    <property type="entry name" value="GIY-YIG_UPF0213"/>
    <property type="match status" value="1"/>
</dbReference>
<dbReference type="EMBL" id="JBHUOJ010000037">
    <property type="protein sequence ID" value="MFD2834864.1"/>
    <property type="molecule type" value="Genomic_DNA"/>
</dbReference>
<keyword evidence="4" id="KW-1185">Reference proteome</keyword>
<dbReference type="PANTHER" id="PTHR34477:SF1">
    <property type="entry name" value="UPF0213 PROTEIN YHBQ"/>
    <property type="match status" value="1"/>
</dbReference>
<name>A0ABW5XB05_9FLAO</name>
<dbReference type="SUPFAM" id="SSF82771">
    <property type="entry name" value="GIY-YIG endonuclease"/>
    <property type="match status" value="1"/>
</dbReference>
<dbReference type="Pfam" id="PF01541">
    <property type="entry name" value="GIY-YIG"/>
    <property type="match status" value="1"/>
</dbReference>
<proteinExistence type="inferred from homology"/>
<protein>
    <submittedName>
        <fullName evidence="3">GIY-YIG nuclease family protein</fullName>
    </submittedName>
</protein>
<comment type="similarity">
    <text evidence="1">Belongs to the UPF0213 family.</text>
</comment>
<dbReference type="SMART" id="SM00465">
    <property type="entry name" value="GIYc"/>
    <property type="match status" value="1"/>
</dbReference>
<dbReference type="InterPro" id="IPR050190">
    <property type="entry name" value="UPF0213_domain"/>
</dbReference>
<dbReference type="PROSITE" id="PS50164">
    <property type="entry name" value="GIY_YIG"/>
    <property type="match status" value="1"/>
</dbReference>
<dbReference type="RefSeq" id="WP_251740008.1">
    <property type="nucleotide sequence ID" value="NZ_JBHUOJ010000037.1"/>
</dbReference>
<comment type="caution">
    <text evidence="3">The sequence shown here is derived from an EMBL/GenBank/DDBJ whole genome shotgun (WGS) entry which is preliminary data.</text>
</comment>
<gene>
    <name evidence="3" type="ORF">ACFSYS_16350</name>
</gene>
<organism evidence="3 4">
    <name type="scientific">Christiangramia antarctica</name>
    <dbReference type="NCBI Taxonomy" id="2058158"/>
    <lineage>
        <taxon>Bacteria</taxon>
        <taxon>Pseudomonadati</taxon>
        <taxon>Bacteroidota</taxon>
        <taxon>Flavobacteriia</taxon>
        <taxon>Flavobacteriales</taxon>
        <taxon>Flavobacteriaceae</taxon>
        <taxon>Christiangramia</taxon>
    </lineage>
</organism>
<evidence type="ECO:0000256" key="1">
    <source>
        <dbReference type="ARBA" id="ARBA00007435"/>
    </source>
</evidence>